<feature type="transmembrane region" description="Helical" evidence="1">
    <location>
        <begin position="48"/>
        <end position="68"/>
    </location>
</feature>
<dbReference type="Proteomes" id="UP000335415">
    <property type="component" value="Unassembled WGS sequence"/>
</dbReference>
<dbReference type="OrthoDB" id="6638271at2"/>
<evidence type="ECO:0000313" key="2">
    <source>
        <dbReference type="EMBL" id="KAA8996127.1"/>
    </source>
</evidence>
<proteinExistence type="predicted"/>
<keyword evidence="3" id="KW-1185">Reference proteome</keyword>
<evidence type="ECO:0008006" key="4">
    <source>
        <dbReference type="Google" id="ProtNLM"/>
    </source>
</evidence>
<reference evidence="2 3" key="1">
    <citation type="submission" date="2019-09" db="EMBL/GenBank/DDBJ databases">
        <authorList>
            <person name="Li Y."/>
        </authorList>
    </citation>
    <scope>NUCLEOTIDE SEQUENCE [LARGE SCALE GENOMIC DNA]</scope>
    <source>
        <strain evidence="2 3">L3-3HA</strain>
    </source>
</reference>
<organism evidence="2 3">
    <name type="scientific">Affinibrenneria salicis</name>
    <dbReference type="NCBI Taxonomy" id="2590031"/>
    <lineage>
        <taxon>Bacteria</taxon>
        <taxon>Pseudomonadati</taxon>
        <taxon>Pseudomonadota</taxon>
        <taxon>Gammaproteobacteria</taxon>
        <taxon>Enterobacterales</taxon>
        <taxon>Pectobacteriaceae</taxon>
        <taxon>Affinibrenneria</taxon>
    </lineage>
</organism>
<keyword evidence="1" id="KW-0472">Membrane</keyword>
<feature type="transmembrane region" description="Helical" evidence="1">
    <location>
        <begin position="84"/>
        <end position="104"/>
    </location>
</feature>
<accession>A0A5J5FS55</accession>
<protein>
    <recommendedName>
        <fullName evidence="4">DUF3137 domain-containing protein</fullName>
    </recommendedName>
</protein>
<comment type="caution">
    <text evidence="2">The sequence shown here is derived from an EMBL/GenBank/DDBJ whole genome shotgun (WGS) entry which is preliminary data.</text>
</comment>
<evidence type="ECO:0000313" key="3">
    <source>
        <dbReference type="Proteomes" id="UP000335415"/>
    </source>
</evidence>
<dbReference type="RefSeq" id="WP_150437206.1">
    <property type="nucleotide sequence ID" value="NZ_VYKJ01000015.1"/>
</dbReference>
<sequence length="348" mass="38943">MTHNQRLKALLTQLDVGAEAAASNAELLAVLDRAKSFGGQLKYDNKALFWWLALGLCICAGALIYYLALVNHVGSVSGDAERRLWYAGALGVALSAVPIFLLLARKKNVDDLSAKIVRKKILFDNDLVDRTPPADLIKCLCQEFYEFNRGNYSREIRGWTTGVASPARGFEIDYYHLHYVNQRTETRLVSDGRGGTKQETKTVYDHFNRYMLVAPLPQLKGLCVLTEPNGHKGITWKPSSGQFNRIFSVRAPSEHLAAKFLQPAVILAFLQLNGEFKRVNVEVSPLGEGRCCISFRDADLLRIDLGTNIETPDAFVRALFSAPCPLPKYQRAVSFIKEIARFNDNNFQ</sequence>
<gene>
    <name evidence="2" type="ORF">FJU30_22450</name>
</gene>
<dbReference type="AlphaFoldDB" id="A0A5J5FS55"/>
<evidence type="ECO:0000256" key="1">
    <source>
        <dbReference type="SAM" id="Phobius"/>
    </source>
</evidence>
<dbReference type="EMBL" id="VYKJ01000015">
    <property type="protein sequence ID" value="KAA8996127.1"/>
    <property type="molecule type" value="Genomic_DNA"/>
</dbReference>
<name>A0A5J5FS55_9GAMM</name>
<keyword evidence="1" id="KW-1133">Transmembrane helix</keyword>
<keyword evidence="1" id="KW-0812">Transmembrane</keyword>